<protein>
    <submittedName>
        <fullName evidence="1">Uncharacterized protein</fullName>
    </submittedName>
</protein>
<gene>
    <name evidence="1" type="ORF">EJE24_06560</name>
</gene>
<dbReference type="EMBL" id="RWHU01000002">
    <property type="protein sequence ID" value="RSK69448.1"/>
    <property type="molecule type" value="Genomic_DNA"/>
</dbReference>
<dbReference type="Proteomes" id="UP000276389">
    <property type="component" value="Unassembled WGS sequence"/>
</dbReference>
<proteinExistence type="predicted"/>
<reference evidence="1 2" key="1">
    <citation type="submission" date="2018-12" db="EMBL/GenBank/DDBJ databases">
        <title>The Genome Submission of two Enterobacter spp. strains.</title>
        <authorList>
            <person name="Wu W."/>
            <person name="Wei L."/>
            <person name="Feng Y."/>
            <person name="Zong Z."/>
        </authorList>
    </citation>
    <scope>NUCLEOTIDE SEQUENCE [LARGE SCALE GENOMIC DNA]</scope>
    <source>
        <strain evidence="1 2">WCHEHu045002</strain>
    </source>
</reference>
<organism evidence="1 2">
    <name type="scientific">Enterobacter huaxiensis</name>
    <dbReference type="NCBI Taxonomy" id="2494702"/>
    <lineage>
        <taxon>Bacteria</taxon>
        <taxon>Pseudomonadati</taxon>
        <taxon>Pseudomonadota</taxon>
        <taxon>Gammaproteobacteria</taxon>
        <taxon>Enterobacterales</taxon>
        <taxon>Enterobacteriaceae</taxon>
        <taxon>Enterobacter</taxon>
    </lineage>
</organism>
<dbReference type="RefSeq" id="WP_010429817.1">
    <property type="nucleotide sequence ID" value="NZ_RWHU01000002.1"/>
</dbReference>
<name>A0A3R9PZ04_9ENTR</name>
<accession>A0A3R9PZ04</accession>
<sequence>MEIKKLACELESWAQEKGWKTVTQLITPHHFGDLLQSLDDVSDPDEYARRLHNNKQIIQRAFRNDTPNYLKQAEALSYAIRTAIDNELAQKDCMHYRAARVNKECIEATNAVFTGKPQPVIRRETLEAIDALAQLVGVKVKLVSTCSNVA</sequence>
<comment type="caution">
    <text evidence="1">The sequence shown here is derived from an EMBL/GenBank/DDBJ whole genome shotgun (WGS) entry which is preliminary data.</text>
</comment>
<evidence type="ECO:0000313" key="1">
    <source>
        <dbReference type="EMBL" id="RSK69448.1"/>
    </source>
</evidence>
<dbReference type="Gene3D" id="1.10.3600.10">
    <property type="entry name" value="Putative bacterial toxin ydaT"/>
    <property type="match status" value="1"/>
</dbReference>
<dbReference type="AlphaFoldDB" id="A0A3R9PZ04"/>
<dbReference type="InterPro" id="IPR037042">
    <property type="entry name" value="YdaT-like_sf"/>
</dbReference>
<evidence type="ECO:0000313" key="2">
    <source>
        <dbReference type="Proteomes" id="UP000276389"/>
    </source>
</evidence>